<gene>
    <name evidence="3" type="ORF">QBC38DRAFT_525734</name>
</gene>
<feature type="region of interest" description="Disordered" evidence="1">
    <location>
        <begin position="1142"/>
        <end position="1186"/>
    </location>
</feature>
<feature type="compositionally biased region" description="Polar residues" evidence="1">
    <location>
        <begin position="1219"/>
        <end position="1235"/>
    </location>
</feature>
<evidence type="ECO:0000313" key="4">
    <source>
        <dbReference type="Proteomes" id="UP001301958"/>
    </source>
</evidence>
<evidence type="ECO:0000313" key="3">
    <source>
        <dbReference type="EMBL" id="KAK4231930.1"/>
    </source>
</evidence>
<evidence type="ECO:0000259" key="2">
    <source>
        <dbReference type="Pfam" id="PF13191"/>
    </source>
</evidence>
<keyword evidence="4" id="KW-1185">Reference proteome</keyword>
<dbReference type="InterPro" id="IPR027417">
    <property type="entry name" value="P-loop_NTPase"/>
</dbReference>
<dbReference type="EMBL" id="MU865290">
    <property type="protein sequence ID" value="KAK4231930.1"/>
    <property type="molecule type" value="Genomic_DNA"/>
</dbReference>
<accession>A0AAN7BYH1</accession>
<sequence>MTTTEATINKNPSRYELTTVYSHPLAKADIVLVHGLNGDPLKTWASLKNGVFWPTDLLPAALKTEHANVLVYGYNADVYSTKRDRSPSDNFIHQHAQSLVTSLTQYRKSSGTDRLPLIWVAHSLGGILAKRALLYSNDVRAHHHEDFRSIFVSTYGIIFLGTPHNGSDLAIWGRVLQLMSDITMPRKLFETQPTLLRALKKDNETLQGINSHFLDVYQRFRIHMVHENHRTDVRGSKVLVVDAASAGPQLPGVTYYGIEASHSGMCKFESEKAPGWVNVSTALREWVGDGGDVIPIRWEVEEEDRRTRANLENFERRRGYLLVGFSLFKNHSQLEVVIIATVPVLLGTASHLLRSRKQKAMRRNMWQIDNPDGNNAMSISRQRSLVGPAMIASASPPSLLIESMPPSEHSQGPPESEQEAAVKPSRLLKSREESEQQPLFIHPEPFRPNSFFIGREDELRGLHEMLMDRKRRSEGTSAVLIQCLPGGGKTHLARQYVFQHMDDYPGGVYWVRAKSKPEMEYWFWRIAKNEALRDLFPEQQQQQQQNNPEVDDKPHNPQKIVQTVRRWLNTQPDWLIVFDGVQFDTPGLLEFIPDARNTSMIYTSTERSVTGDPRFDNPRVMELGLLTPNQATDLLLLEMDKKLPWSQDDRVKALALVQLMGRLPLMIHVAAQHLKATREPLSRYLASYRSRPKAGSLLAYKAVRDQLENRGETAALNLISLIVFFDQHVPVEMISLGIPALDKITPVKTRDAAHLKTTLNNTLKTLIAFALVERSESDEEVNYSGSGGVSSYSVSTRYSLDHSRENNRRYIDLLRIHSVVQAFFIESLHRDRQIPFWLERATAIWCRSFDEAERRVEERGVGLTDDYRRYGIHGEKLLGNMKRFERRYYGCGGLGKVRGMLQERLGRIEKRVEELSGIEREEERGRSSVFDRVVGRCGGGGSSTSQSDESGTCGRGSQNSWEADLMTLGVEDLRGGGGGFWEGGGVPYPVSPGGLGLLMPGLPVENDQETVVPEPKGQYFDDRKQDIPPVRPALRAEHGQVGSWRDKTVGDPRVSLSQEVAVGSLSTPRKAEPPEFMLPIPPRKRITARSDAELELNKIKMATVSFPTSPPIPPTETITTTATKWTFLILFRKLKDLILPTDTSSQPKDNYSLPLPPAAAAAVPSSPSPIFRGSRSANSSPDHSPIPIPIIRRWETTNTHNNPTNLLLRVDSSSVDNNTGILSRSFPTPNTSIPHNNRRGSRIPRGSRTTLSRNHNNHRLSSSPSPQQKHHHRGTYSSAGTQTPTSTKTHPGIKLDDGTIIEFGSGSSQQGDHVTGKRGLFVDWYGDGDDEEMQGGRRRSAPEVSGGRDDDRGDVMGLGII</sequence>
<protein>
    <recommendedName>
        <fullName evidence="2">Orc1-like AAA ATPase domain-containing protein</fullName>
    </recommendedName>
</protein>
<proteinExistence type="predicted"/>
<reference evidence="3" key="2">
    <citation type="submission" date="2023-05" db="EMBL/GenBank/DDBJ databases">
        <authorList>
            <consortium name="Lawrence Berkeley National Laboratory"/>
            <person name="Steindorff A."/>
            <person name="Hensen N."/>
            <person name="Bonometti L."/>
            <person name="Westerberg I."/>
            <person name="Brannstrom I.O."/>
            <person name="Guillou S."/>
            <person name="Cros-Aarteil S."/>
            <person name="Calhoun S."/>
            <person name="Haridas S."/>
            <person name="Kuo A."/>
            <person name="Mondo S."/>
            <person name="Pangilinan J."/>
            <person name="Riley R."/>
            <person name="Labutti K."/>
            <person name="Andreopoulos B."/>
            <person name="Lipzen A."/>
            <person name="Chen C."/>
            <person name="Yanf M."/>
            <person name="Daum C."/>
            <person name="Ng V."/>
            <person name="Clum A."/>
            <person name="Ohm R."/>
            <person name="Martin F."/>
            <person name="Silar P."/>
            <person name="Natvig D."/>
            <person name="Lalanne C."/>
            <person name="Gautier V."/>
            <person name="Ament-Velasquez S.L."/>
            <person name="Kruys A."/>
            <person name="Hutchinson M.I."/>
            <person name="Powell A.J."/>
            <person name="Barry K."/>
            <person name="Miller A.N."/>
            <person name="Grigoriev I.V."/>
            <person name="Debuchy R."/>
            <person name="Gladieux P."/>
            <person name="Thoren M.H."/>
            <person name="Johannesson H."/>
        </authorList>
    </citation>
    <scope>NUCLEOTIDE SEQUENCE</scope>
    <source>
        <strain evidence="3">CBS 990.96</strain>
    </source>
</reference>
<name>A0AAN7BYH1_9PEZI</name>
<feature type="region of interest" description="Disordered" evidence="1">
    <location>
        <begin position="1219"/>
        <end position="1314"/>
    </location>
</feature>
<organism evidence="3 4">
    <name type="scientific">Podospora fimiseda</name>
    <dbReference type="NCBI Taxonomy" id="252190"/>
    <lineage>
        <taxon>Eukaryota</taxon>
        <taxon>Fungi</taxon>
        <taxon>Dikarya</taxon>
        <taxon>Ascomycota</taxon>
        <taxon>Pezizomycotina</taxon>
        <taxon>Sordariomycetes</taxon>
        <taxon>Sordariomycetidae</taxon>
        <taxon>Sordariales</taxon>
        <taxon>Podosporaceae</taxon>
        <taxon>Podospora</taxon>
    </lineage>
</organism>
<dbReference type="Gene3D" id="3.40.50.1820">
    <property type="entry name" value="alpha/beta hydrolase"/>
    <property type="match status" value="1"/>
</dbReference>
<dbReference type="SUPFAM" id="SSF52540">
    <property type="entry name" value="P-loop containing nucleoside triphosphate hydrolases"/>
    <property type="match status" value="1"/>
</dbReference>
<feature type="region of interest" description="Disordered" evidence="1">
    <location>
        <begin position="932"/>
        <end position="959"/>
    </location>
</feature>
<feature type="compositionally biased region" description="Low complexity" evidence="1">
    <location>
        <begin position="1251"/>
        <end position="1267"/>
    </location>
</feature>
<reference evidence="3" key="1">
    <citation type="journal article" date="2023" name="Mol. Phylogenet. Evol.">
        <title>Genome-scale phylogeny and comparative genomics of the fungal order Sordariales.</title>
        <authorList>
            <person name="Hensen N."/>
            <person name="Bonometti L."/>
            <person name="Westerberg I."/>
            <person name="Brannstrom I.O."/>
            <person name="Guillou S."/>
            <person name="Cros-Aarteil S."/>
            <person name="Calhoun S."/>
            <person name="Haridas S."/>
            <person name="Kuo A."/>
            <person name="Mondo S."/>
            <person name="Pangilinan J."/>
            <person name="Riley R."/>
            <person name="LaButti K."/>
            <person name="Andreopoulos B."/>
            <person name="Lipzen A."/>
            <person name="Chen C."/>
            <person name="Yan M."/>
            <person name="Daum C."/>
            <person name="Ng V."/>
            <person name="Clum A."/>
            <person name="Steindorff A."/>
            <person name="Ohm R.A."/>
            <person name="Martin F."/>
            <person name="Silar P."/>
            <person name="Natvig D.O."/>
            <person name="Lalanne C."/>
            <person name="Gautier V."/>
            <person name="Ament-Velasquez S.L."/>
            <person name="Kruys A."/>
            <person name="Hutchinson M.I."/>
            <person name="Powell A.J."/>
            <person name="Barry K."/>
            <person name="Miller A.N."/>
            <person name="Grigoriev I.V."/>
            <person name="Debuchy R."/>
            <person name="Gladieux P."/>
            <person name="Hiltunen Thoren M."/>
            <person name="Johannesson H."/>
        </authorList>
    </citation>
    <scope>NUCLEOTIDE SEQUENCE</scope>
    <source>
        <strain evidence="3">CBS 990.96</strain>
    </source>
</reference>
<feature type="region of interest" description="Disordered" evidence="1">
    <location>
        <begin position="1328"/>
        <end position="1361"/>
    </location>
</feature>
<dbReference type="PANTHER" id="PTHR48187">
    <property type="entry name" value="LD21810P"/>
    <property type="match status" value="1"/>
</dbReference>
<dbReference type="SUPFAM" id="SSF53474">
    <property type="entry name" value="alpha/beta-Hydrolases"/>
    <property type="match status" value="1"/>
</dbReference>
<feature type="compositionally biased region" description="Low complexity" evidence="1">
    <location>
        <begin position="1158"/>
        <end position="1169"/>
    </location>
</feature>
<feature type="region of interest" description="Disordered" evidence="1">
    <location>
        <begin position="398"/>
        <end position="438"/>
    </location>
</feature>
<dbReference type="Proteomes" id="UP001301958">
    <property type="component" value="Unassembled WGS sequence"/>
</dbReference>
<dbReference type="InterPro" id="IPR041664">
    <property type="entry name" value="AAA_16"/>
</dbReference>
<comment type="caution">
    <text evidence="3">The sequence shown here is derived from an EMBL/GenBank/DDBJ whole genome shotgun (WGS) entry which is preliminary data.</text>
</comment>
<evidence type="ECO:0000256" key="1">
    <source>
        <dbReference type="SAM" id="MobiDB-lite"/>
    </source>
</evidence>
<dbReference type="Pfam" id="PF13191">
    <property type="entry name" value="AAA_16"/>
    <property type="match status" value="1"/>
</dbReference>
<feature type="domain" description="Orc1-like AAA ATPase" evidence="2">
    <location>
        <begin position="452"/>
        <end position="582"/>
    </location>
</feature>
<feature type="compositionally biased region" description="Polar residues" evidence="1">
    <location>
        <begin position="1275"/>
        <end position="1289"/>
    </location>
</feature>
<dbReference type="Gene3D" id="3.40.50.300">
    <property type="entry name" value="P-loop containing nucleotide triphosphate hydrolases"/>
    <property type="match status" value="1"/>
</dbReference>
<dbReference type="InterPro" id="IPR029058">
    <property type="entry name" value="AB_hydrolase_fold"/>
</dbReference>
<dbReference type="PANTHER" id="PTHR48187:SF2">
    <property type="entry name" value="LD21810P"/>
    <property type="match status" value="1"/>
</dbReference>